<organism evidence="2">
    <name type="scientific">viral metagenome</name>
    <dbReference type="NCBI Taxonomy" id="1070528"/>
    <lineage>
        <taxon>unclassified sequences</taxon>
        <taxon>metagenomes</taxon>
        <taxon>organismal metagenomes</taxon>
    </lineage>
</organism>
<evidence type="ECO:0000313" key="2">
    <source>
        <dbReference type="EMBL" id="QHU26936.1"/>
    </source>
</evidence>
<evidence type="ECO:0000256" key="1">
    <source>
        <dbReference type="SAM" id="MobiDB-lite"/>
    </source>
</evidence>
<accession>A0A6C0L7K6</accession>
<proteinExistence type="predicted"/>
<sequence length="430" mass="51326">MHTFSQIAHKTTSETDELYNFSTNINSKNMKFDFCSKAHNHEYVPNLTIPFESDMTNRLMKIFLFMFAVGPIDYSIQSKFSYFKKTIDNNFMTTNQRDEFISRFCKIQRHYWALSRAVYRYKWRKASCRIQNDLILTPISESQHNVVTIFQNNNKYLFTVSDMRTIIEGALSNSPYMFAHPLAPKNPYNNLPFDKATLYHIYFFMKQGNFVLSNLFHNYFLCDFSLNNFKRENEVIIRKKHLDHYVKNAPIGDLYLEAIDMLRLHKQTRRLQIDKDFPASRFVEIMRPYLALYYSQIYSLDLAERDNSEYELKILLRRFAMYNPRFGKKCFRIVKGKPNEMYFLDDHIKFQRINRCISYQRSHIDFTERDNSDLVDRIIRQSISRETSIIMQVNDRDPSEEGEVSDNSESNDEDSEDDDDDDDDESDNDD</sequence>
<protein>
    <submittedName>
        <fullName evidence="2">Uncharacterized protein</fullName>
    </submittedName>
</protein>
<dbReference type="EMBL" id="MN740446">
    <property type="protein sequence ID" value="QHU26936.1"/>
    <property type="molecule type" value="Genomic_DNA"/>
</dbReference>
<reference evidence="2" key="1">
    <citation type="journal article" date="2020" name="Nature">
        <title>Giant virus diversity and host interactions through global metagenomics.</title>
        <authorList>
            <person name="Schulz F."/>
            <person name="Roux S."/>
            <person name="Paez-Espino D."/>
            <person name="Jungbluth S."/>
            <person name="Walsh D.A."/>
            <person name="Denef V.J."/>
            <person name="McMahon K.D."/>
            <person name="Konstantinidis K.T."/>
            <person name="Eloe-Fadrosh E.A."/>
            <person name="Kyrpides N.C."/>
            <person name="Woyke T."/>
        </authorList>
    </citation>
    <scope>NUCLEOTIDE SEQUENCE</scope>
    <source>
        <strain evidence="2">GVMAG-M-3300027759-42</strain>
    </source>
</reference>
<feature type="compositionally biased region" description="Acidic residues" evidence="1">
    <location>
        <begin position="400"/>
        <end position="430"/>
    </location>
</feature>
<feature type="region of interest" description="Disordered" evidence="1">
    <location>
        <begin position="389"/>
        <end position="430"/>
    </location>
</feature>
<dbReference type="AlphaFoldDB" id="A0A6C0L7K6"/>
<name>A0A6C0L7K6_9ZZZZ</name>